<evidence type="ECO:0000313" key="2">
    <source>
        <dbReference type="EMBL" id="MBD1381286.1"/>
    </source>
</evidence>
<name>A0A926RXS5_9BACI</name>
<protein>
    <submittedName>
        <fullName evidence="2">VOC family protein</fullName>
    </submittedName>
</protein>
<dbReference type="SUPFAM" id="SSF54593">
    <property type="entry name" value="Glyoxalase/Bleomycin resistance protein/Dihydroxybiphenyl dioxygenase"/>
    <property type="match status" value="1"/>
</dbReference>
<dbReference type="Gene3D" id="3.10.180.10">
    <property type="entry name" value="2,3-Dihydroxybiphenyl 1,2-Dioxygenase, domain 1"/>
    <property type="match status" value="1"/>
</dbReference>
<dbReference type="AlphaFoldDB" id="A0A926RXS5"/>
<dbReference type="InterPro" id="IPR037523">
    <property type="entry name" value="VOC_core"/>
</dbReference>
<dbReference type="Proteomes" id="UP000626844">
    <property type="component" value="Unassembled WGS sequence"/>
</dbReference>
<reference evidence="2" key="1">
    <citation type="submission" date="2020-09" db="EMBL/GenBank/DDBJ databases">
        <title>A novel bacterium of genus Bacillus, isolated from South China Sea.</title>
        <authorList>
            <person name="Huang H."/>
            <person name="Mo K."/>
            <person name="Hu Y."/>
        </authorList>
    </citation>
    <scope>NUCLEOTIDE SEQUENCE</scope>
    <source>
        <strain evidence="2">IB182487</strain>
    </source>
</reference>
<feature type="domain" description="VOC" evidence="1">
    <location>
        <begin position="7"/>
        <end position="121"/>
    </location>
</feature>
<comment type="caution">
    <text evidence="2">The sequence shown here is derived from an EMBL/GenBank/DDBJ whole genome shotgun (WGS) entry which is preliminary data.</text>
</comment>
<sequence length="122" mass="14191">MEWNIVKIDHIQICIPTGKEEEAKKFYLELLGFKEIEKPDSLKENGGFWCKSGTVSLHIGTENMKNIKSKRHPAFKVNHLHAARAFLESYGILIQDEKPIPFVNRFSFFDPFGNRIELLEKE</sequence>
<evidence type="ECO:0000259" key="1">
    <source>
        <dbReference type="PROSITE" id="PS51819"/>
    </source>
</evidence>
<gene>
    <name evidence="2" type="ORF">IC621_13685</name>
</gene>
<accession>A0A926RXS5</accession>
<keyword evidence="3" id="KW-1185">Reference proteome</keyword>
<dbReference type="EMBL" id="JACXAI010000017">
    <property type="protein sequence ID" value="MBD1381286.1"/>
    <property type="molecule type" value="Genomic_DNA"/>
</dbReference>
<dbReference type="PANTHER" id="PTHR39175">
    <property type="entry name" value="FAMILY PROTEIN, PUTATIVE (AFU_ORTHOLOGUE AFUA_3G15060)-RELATED"/>
    <property type="match status" value="1"/>
</dbReference>
<dbReference type="PROSITE" id="PS51819">
    <property type="entry name" value="VOC"/>
    <property type="match status" value="1"/>
</dbReference>
<evidence type="ECO:0000313" key="3">
    <source>
        <dbReference type="Proteomes" id="UP000626844"/>
    </source>
</evidence>
<dbReference type="RefSeq" id="WP_191158884.1">
    <property type="nucleotide sequence ID" value="NZ_JACXAI010000017.1"/>
</dbReference>
<dbReference type="Pfam" id="PF00903">
    <property type="entry name" value="Glyoxalase"/>
    <property type="match status" value="1"/>
</dbReference>
<proteinExistence type="predicted"/>
<dbReference type="InterPro" id="IPR004360">
    <property type="entry name" value="Glyas_Fos-R_dOase_dom"/>
</dbReference>
<dbReference type="PANTHER" id="PTHR39175:SF1">
    <property type="entry name" value="FAMILY PROTEIN, PUTATIVE (AFU_ORTHOLOGUE AFUA_3G15060)-RELATED"/>
    <property type="match status" value="1"/>
</dbReference>
<organism evidence="2 3">
    <name type="scientific">Metabacillus arenae</name>
    <dbReference type="NCBI Taxonomy" id="2771434"/>
    <lineage>
        <taxon>Bacteria</taxon>
        <taxon>Bacillati</taxon>
        <taxon>Bacillota</taxon>
        <taxon>Bacilli</taxon>
        <taxon>Bacillales</taxon>
        <taxon>Bacillaceae</taxon>
        <taxon>Metabacillus</taxon>
    </lineage>
</organism>
<dbReference type="InterPro" id="IPR029068">
    <property type="entry name" value="Glyas_Bleomycin-R_OHBP_Dase"/>
</dbReference>